<organism evidence="4 5">
    <name type="scientific">Rhodophyticola porphyridii</name>
    <dbReference type="NCBI Taxonomy" id="1852017"/>
    <lineage>
        <taxon>Bacteria</taxon>
        <taxon>Pseudomonadati</taxon>
        <taxon>Pseudomonadota</taxon>
        <taxon>Alphaproteobacteria</taxon>
        <taxon>Rhodobacterales</taxon>
        <taxon>Roseobacteraceae</taxon>
        <taxon>Rhodophyticola</taxon>
    </lineage>
</organism>
<dbReference type="GO" id="GO:0009306">
    <property type="term" value="P:protein secretion"/>
    <property type="evidence" value="ECO:0007669"/>
    <property type="project" value="InterPro"/>
</dbReference>
<dbReference type="Gene3D" id="3.40.1690.10">
    <property type="entry name" value="secretion proteins EscU"/>
    <property type="match status" value="1"/>
</dbReference>
<dbReference type="PANTHER" id="PTHR30531">
    <property type="entry name" value="FLAGELLAR BIOSYNTHETIC PROTEIN FLHB"/>
    <property type="match status" value="1"/>
</dbReference>
<feature type="compositionally biased region" description="Basic and acidic residues" evidence="2">
    <location>
        <begin position="10"/>
        <end position="25"/>
    </location>
</feature>
<accession>A0A3L9Y3X2</accession>
<keyword evidence="3" id="KW-0812">Transmembrane</keyword>
<evidence type="ECO:0000313" key="5">
    <source>
        <dbReference type="Proteomes" id="UP000281343"/>
    </source>
</evidence>
<protein>
    <submittedName>
        <fullName evidence="4">Flagellar biosynthesis protein FlhB</fullName>
    </submittedName>
</protein>
<dbReference type="PRINTS" id="PR00950">
    <property type="entry name" value="TYPE3IMSPROT"/>
</dbReference>
<keyword evidence="3" id="KW-0472">Membrane</keyword>
<dbReference type="EMBL" id="RCNT01000001">
    <property type="protein sequence ID" value="RMA43504.1"/>
    <property type="molecule type" value="Genomic_DNA"/>
</dbReference>
<feature type="compositionally biased region" description="Basic and acidic residues" evidence="2">
    <location>
        <begin position="226"/>
        <end position="243"/>
    </location>
</feature>
<feature type="transmembrane region" description="Helical" evidence="3">
    <location>
        <begin position="192"/>
        <end position="214"/>
    </location>
</feature>
<feature type="transmembrane region" description="Helical" evidence="3">
    <location>
        <begin position="88"/>
        <end position="113"/>
    </location>
</feature>
<keyword evidence="3" id="KW-1133">Transmembrane helix</keyword>
<keyword evidence="4" id="KW-0969">Cilium</keyword>
<evidence type="ECO:0000256" key="2">
    <source>
        <dbReference type="SAM" id="MobiDB-lite"/>
    </source>
</evidence>
<feature type="transmembrane region" description="Helical" evidence="3">
    <location>
        <begin position="156"/>
        <end position="180"/>
    </location>
</feature>
<dbReference type="InterPro" id="IPR006135">
    <property type="entry name" value="T3SS_substrate_exporter"/>
</dbReference>
<proteinExistence type="inferred from homology"/>
<comment type="similarity">
    <text evidence="1">Belongs to the type III secretion exporter family.</text>
</comment>
<keyword evidence="4" id="KW-0966">Cell projection</keyword>
<feature type="region of interest" description="Disordered" evidence="2">
    <location>
        <begin position="225"/>
        <end position="248"/>
    </location>
</feature>
<dbReference type="InterPro" id="IPR029025">
    <property type="entry name" value="T3SS_substrate_exporter_C"/>
</dbReference>
<evidence type="ECO:0000256" key="3">
    <source>
        <dbReference type="SAM" id="Phobius"/>
    </source>
</evidence>
<dbReference type="RefSeq" id="WP_121896097.1">
    <property type="nucleotide sequence ID" value="NZ_RCNT01000001.1"/>
</dbReference>
<dbReference type="OrthoDB" id="9807950at2"/>
<name>A0A3L9Y3X2_9RHOB</name>
<sequence length="362" mass="39140">MSDDQSGSDKPYDPTPKKLEDARQKGEIVRSTDLNTAVVYGGMLLGAALFGQTTGVDIGHLSQVVFGQADTLAALILAPGGQALSGGMIWVVMVGFLTLIAVPAALLIASLFAQRAILFTPSKLAPKLSRISPIANAKNKFGANGLFEFAKSSAKLAIYSILLGAFLWVRSDKILTSIYASDGQVIGALGQLVMEFLAFVFIIALVMGAVDYLWQWGEHQKKNRMSRQELVDETKQSEGDPHMKQQRRQRGYDLAMNQMLQDVPDADVVVVNPTHYAVALKWERGKGTVPVCVAKGVDEIAARIRERAAENGVPIFHDPPTARALHATIEIGAPITPGHFRAVAVAIRFADTMRSKARSVMS</sequence>
<reference evidence="4 5" key="1">
    <citation type="submission" date="2018-10" db="EMBL/GenBank/DDBJ databases">
        <authorList>
            <person name="Jung H.S."/>
            <person name="Jeon C.O."/>
        </authorList>
    </citation>
    <scope>NUCLEOTIDE SEQUENCE [LARGE SCALE GENOMIC DNA]</scope>
    <source>
        <strain evidence="4 5">MA-7-27</strain>
    </source>
</reference>
<dbReference type="Pfam" id="PF01312">
    <property type="entry name" value="Bac_export_2"/>
    <property type="match status" value="1"/>
</dbReference>
<evidence type="ECO:0000256" key="1">
    <source>
        <dbReference type="ARBA" id="ARBA00010690"/>
    </source>
</evidence>
<dbReference type="GO" id="GO:0005886">
    <property type="term" value="C:plasma membrane"/>
    <property type="evidence" value="ECO:0007669"/>
    <property type="project" value="TreeGrafter"/>
</dbReference>
<dbReference type="SUPFAM" id="SSF160544">
    <property type="entry name" value="EscU C-terminal domain-like"/>
    <property type="match status" value="1"/>
</dbReference>
<dbReference type="AlphaFoldDB" id="A0A3L9Y3X2"/>
<gene>
    <name evidence="4" type="ORF">D9R08_00715</name>
</gene>
<evidence type="ECO:0000313" key="4">
    <source>
        <dbReference type="EMBL" id="RMA43504.1"/>
    </source>
</evidence>
<keyword evidence="5" id="KW-1185">Reference proteome</keyword>
<dbReference type="Proteomes" id="UP000281343">
    <property type="component" value="Unassembled WGS sequence"/>
</dbReference>
<comment type="caution">
    <text evidence="4">The sequence shown here is derived from an EMBL/GenBank/DDBJ whole genome shotgun (WGS) entry which is preliminary data.</text>
</comment>
<feature type="region of interest" description="Disordered" evidence="2">
    <location>
        <begin position="1"/>
        <end position="25"/>
    </location>
</feature>
<keyword evidence="4" id="KW-0282">Flagellum</keyword>
<dbReference type="PANTHER" id="PTHR30531:SF12">
    <property type="entry name" value="FLAGELLAR BIOSYNTHETIC PROTEIN FLHB"/>
    <property type="match status" value="1"/>
</dbReference>